<dbReference type="NCBIfam" id="NF003644">
    <property type="entry name" value="PRK05286.1-1"/>
    <property type="match status" value="1"/>
</dbReference>
<dbReference type="PROSITE" id="PS00912">
    <property type="entry name" value="DHODEHASE_2"/>
    <property type="match status" value="1"/>
</dbReference>
<evidence type="ECO:0000313" key="13">
    <source>
        <dbReference type="EMBL" id="MFC0180119.1"/>
    </source>
</evidence>
<feature type="binding site" evidence="11">
    <location>
        <position position="180"/>
    </location>
    <ligand>
        <name>substrate</name>
    </ligand>
</feature>
<dbReference type="NCBIfam" id="TIGR01036">
    <property type="entry name" value="pyrD_sub2"/>
    <property type="match status" value="1"/>
</dbReference>
<dbReference type="Proteomes" id="UP001589758">
    <property type="component" value="Unassembled WGS sequence"/>
</dbReference>
<keyword evidence="14" id="KW-1185">Reference proteome</keyword>
<evidence type="ECO:0000256" key="8">
    <source>
        <dbReference type="ARBA" id="ARBA00023002"/>
    </source>
</evidence>
<evidence type="ECO:0000256" key="7">
    <source>
        <dbReference type="ARBA" id="ARBA00022975"/>
    </source>
</evidence>
<evidence type="ECO:0000256" key="4">
    <source>
        <dbReference type="ARBA" id="ARBA00005359"/>
    </source>
</evidence>
<dbReference type="Gene3D" id="3.20.20.70">
    <property type="entry name" value="Aldolase class I"/>
    <property type="match status" value="1"/>
</dbReference>
<evidence type="ECO:0000256" key="6">
    <source>
        <dbReference type="ARBA" id="ARBA00022643"/>
    </source>
</evidence>
<feature type="active site" description="Nucleophile" evidence="11">
    <location>
        <position position="178"/>
    </location>
</feature>
<feature type="binding site" evidence="11">
    <location>
        <position position="248"/>
    </location>
    <ligand>
        <name>FMN</name>
        <dbReference type="ChEBI" id="CHEBI:58210"/>
    </ligand>
</feature>
<evidence type="ECO:0000256" key="3">
    <source>
        <dbReference type="ARBA" id="ARBA00005161"/>
    </source>
</evidence>
<comment type="pathway">
    <text evidence="3 11">Pyrimidine metabolism; UMP biosynthesis via de novo pathway; orotate from (S)-dihydroorotate (quinone route): step 1/1.</text>
</comment>
<dbReference type="CDD" id="cd04738">
    <property type="entry name" value="DHOD_2_like"/>
    <property type="match status" value="1"/>
</dbReference>
<comment type="subunit">
    <text evidence="11">Monomer.</text>
</comment>
<dbReference type="InterPro" id="IPR005719">
    <property type="entry name" value="Dihydroorotate_DH_2"/>
</dbReference>
<dbReference type="GO" id="GO:0106430">
    <property type="term" value="F:dihydroorotate dehydrogenase (quinone) activity"/>
    <property type="evidence" value="ECO:0007669"/>
    <property type="project" value="UniProtKB-EC"/>
</dbReference>
<keyword evidence="11" id="KW-1003">Cell membrane</keyword>
<keyword evidence="9 11" id="KW-0472">Membrane</keyword>
<comment type="catalytic activity">
    <reaction evidence="10 11">
        <text>(S)-dihydroorotate + a quinone = orotate + a quinol</text>
        <dbReference type="Rhea" id="RHEA:30187"/>
        <dbReference type="ChEBI" id="CHEBI:24646"/>
        <dbReference type="ChEBI" id="CHEBI:30839"/>
        <dbReference type="ChEBI" id="CHEBI:30864"/>
        <dbReference type="ChEBI" id="CHEBI:132124"/>
        <dbReference type="EC" id="1.3.5.2"/>
    </reaction>
</comment>
<dbReference type="InterPro" id="IPR005720">
    <property type="entry name" value="Dihydroorotate_DH_cat"/>
</dbReference>
<gene>
    <name evidence="11 13" type="primary">pyrD</name>
    <name evidence="13" type="ORF">ACFFIT_08505</name>
</gene>
<feature type="binding site" evidence="11">
    <location>
        <position position="271"/>
    </location>
    <ligand>
        <name>FMN</name>
        <dbReference type="ChEBI" id="CHEBI:58210"/>
    </ligand>
</feature>
<dbReference type="NCBIfam" id="NF003646">
    <property type="entry name" value="PRK05286.1-4"/>
    <property type="match status" value="1"/>
</dbReference>
<dbReference type="HAMAP" id="MF_00225">
    <property type="entry name" value="DHO_dh_type2"/>
    <property type="match status" value="1"/>
</dbReference>
<feature type="binding site" evidence="11">
    <location>
        <begin position="321"/>
        <end position="322"/>
    </location>
    <ligand>
        <name>FMN</name>
        <dbReference type="ChEBI" id="CHEBI:58210"/>
    </ligand>
</feature>
<dbReference type="InterPro" id="IPR013785">
    <property type="entry name" value="Aldolase_TIM"/>
</dbReference>
<feature type="binding site" evidence="11">
    <location>
        <position position="142"/>
    </location>
    <ligand>
        <name>FMN</name>
        <dbReference type="ChEBI" id="CHEBI:58210"/>
    </ligand>
</feature>
<feature type="domain" description="Dihydroorotate dehydrogenase catalytic" evidence="12">
    <location>
        <begin position="51"/>
        <end position="336"/>
    </location>
</feature>
<feature type="binding site" evidence="11">
    <location>
        <begin position="114"/>
        <end position="118"/>
    </location>
    <ligand>
        <name>substrate</name>
    </ligand>
</feature>
<keyword evidence="8 11" id="KW-0560">Oxidoreductase</keyword>
<dbReference type="EMBL" id="JBHLXE010000092">
    <property type="protein sequence ID" value="MFC0180119.1"/>
    <property type="molecule type" value="Genomic_DNA"/>
</dbReference>
<feature type="binding site" evidence="11">
    <location>
        <begin position="65"/>
        <end position="69"/>
    </location>
    <ligand>
        <name>FMN</name>
        <dbReference type="ChEBI" id="CHEBI:58210"/>
    </ligand>
</feature>
<dbReference type="NCBIfam" id="NF003645">
    <property type="entry name" value="PRK05286.1-2"/>
    <property type="match status" value="1"/>
</dbReference>
<evidence type="ECO:0000256" key="2">
    <source>
        <dbReference type="ARBA" id="ARBA00004370"/>
    </source>
</evidence>
<dbReference type="PANTHER" id="PTHR48109">
    <property type="entry name" value="DIHYDROOROTATE DEHYDROGENASE (QUINONE), MITOCHONDRIAL-RELATED"/>
    <property type="match status" value="1"/>
</dbReference>
<keyword evidence="5 11" id="KW-0285">Flavoprotein</keyword>
<feature type="binding site" evidence="11">
    <location>
        <position position="69"/>
    </location>
    <ligand>
        <name>substrate</name>
    </ligand>
</feature>
<dbReference type="SUPFAM" id="SSF51395">
    <property type="entry name" value="FMN-linked oxidoreductases"/>
    <property type="match status" value="1"/>
</dbReference>
<feature type="binding site" evidence="11">
    <location>
        <position position="175"/>
    </location>
    <ligand>
        <name>substrate</name>
    </ligand>
</feature>
<dbReference type="PANTHER" id="PTHR48109:SF4">
    <property type="entry name" value="DIHYDROOROTATE DEHYDROGENASE (QUINONE), MITOCHONDRIAL"/>
    <property type="match status" value="1"/>
</dbReference>
<dbReference type="PROSITE" id="PS00911">
    <property type="entry name" value="DHODEHASE_1"/>
    <property type="match status" value="1"/>
</dbReference>
<evidence type="ECO:0000256" key="9">
    <source>
        <dbReference type="ARBA" id="ARBA00023136"/>
    </source>
</evidence>
<keyword evidence="7 11" id="KW-0665">Pyrimidine biosynthesis</keyword>
<dbReference type="NCBIfam" id="NF003652">
    <property type="entry name" value="PRK05286.2-5"/>
    <property type="match status" value="1"/>
</dbReference>
<feature type="binding site" evidence="11">
    <location>
        <position position="220"/>
    </location>
    <ligand>
        <name>FMN</name>
        <dbReference type="ChEBI" id="CHEBI:58210"/>
    </ligand>
</feature>
<dbReference type="InterPro" id="IPR012135">
    <property type="entry name" value="Dihydroorotate_DH_1_2"/>
</dbReference>
<dbReference type="EC" id="1.3.5.2" evidence="11"/>
<dbReference type="InterPro" id="IPR050074">
    <property type="entry name" value="DHO_dehydrogenase"/>
</dbReference>
<evidence type="ECO:0000259" key="12">
    <source>
        <dbReference type="Pfam" id="PF01180"/>
    </source>
</evidence>
<feature type="binding site" evidence="11">
    <location>
        <position position="175"/>
    </location>
    <ligand>
        <name>FMN</name>
        <dbReference type="ChEBI" id="CHEBI:58210"/>
    </ligand>
</feature>
<comment type="similarity">
    <text evidence="4 11">Belongs to the dihydroorotate dehydrogenase family. Type 2 subfamily.</text>
</comment>
<organism evidence="13 14">
    <name type="scientific">Thorsellia kenyensis</name>
    <dbReference type="NCBI Taxonomy" id="1549888"/>
    <lineage>
        <taxon>Bacteria</taxon>
        <taxon>Pseudomonadati</taxon>
        <taxon>Pseudomonadota</taxon>
        <taxon>Gammaproteobacteria</taxon>
        <taxon>Enterobacterales</taxon>
        <taxon>Thorselliaceae</taxon>
        <taxon>Thorsellia</taxon>
    </lineage>
</organism>
<evidence type="ECO:0000313" key="14">
    <source>
        <dbReference type="Proteomes" id="UP001589758"/>
    </source>
</evidence>
<evidence type="ECO:0000256" key="1">
    <source>
        <dbReference type="ARBA" id="ARBA00003125"/>
    </source>
</evidence>
<proteinExistence type="inferred from homology"/>
<dbReference type="RefSeq" id="WP_385877236.1">
    <property type="nucleotide sequence ID" value="NZ_JBHLXE010000092.1"/>
</dbReference>
<evidence type="ECO:0000256" key="10">
    <source>
        <dbReference type="ARBA" id="ARBA00048639"/>
    </source>
</evidence>
<comment type="cofactor">
    <cofactor evidence="11">
        <name>FMN</name>
        <dbReference type="ChEBI" id="CHEBI:58210"/>
    </cofactor>
    <text evidence="11">Binds 1 FMN per subunit.</text>
</comment>
<dbReference type="PIRSF" id="PIRSF000164">
    <property type="entry name" value="DHO_oxidase"/>
    <property type="match status" value="1"/>
</dbReference>
<feature type="binding site" evidence="11">
    <location>
        <position position="89"/>
    </location>
    <ligand>
        <name>FMN</name>
        <dbReference type="ChEBI" id="CHEBI:58210"/>
    </ligand>
</feature>
<protein>
    <recommendedName>
        <fullName evidence="11">Dihydroorotate dehydrogenase (quinone)</fullName>
        <ecNumber evidence="11">1.3.5.2</ecNumber>
    </recommendedName>
    <alternativeName>
        <fullName evidence="11">DHOdehase</fullName>
        <shortName evidence="11">DHOD</shortName>
        <shortName evidence="11">DHODase</shortName>
    </alternativeName>
    <alternativeName>
        <fullName evidence="11">Dihydroorotate oxidase</fullName>
    </alternativeName>
</protein>
<keyword evidence="6 11" id="KW-0288">FMN</keyword>
<accession>A0ABV6CAW7</accession>
<feature type="binding site" evidence="11">
    <location>
        <begin position="249"/>
        <end position="250"/>
    </location>
    <ligand>
        <name>substrate</name>
    </ligand>
</feature>
<evidence type="ECO:0000256" key="5">
    <source>
        <dbReference type="ARBA" id="ARBA00022630"/>
    </source>
</evidence>
<comment type="caution">
    <text evidence="13">The sequence shown here is derived from an EMBL/GenBank/DDBJ whole genome shotgun (WGS) entry which is preliminary data.</text>
</comment>
<evidence type="ECO:0000256" key="11">
    <source>
        <dbReference type="HAMAP-Rule" id="MF_00225"/>
    </source>
</evidence>
<sequence length="339" mass="37232">MLYPLLRTVMFTQDAEKVHELTIKTLKKVQSWPLVPKLYSPLLPLPKTPIKCMGIEFPNPVGLAAGLDKNGDCIQAFADMGFGFIEVGTVTPKGQEGNPKPRIFRVKEANGIINRMGFNNHGIDYLINNIKNSRYKGILGINIGKNKDTPVEFGKEDYLICLKKAYPYASYITVNISSPNTPDLRQLQYGDALDSLISALKEEQAKLAAEHAKYVPIAVKIAPDLTVEEIKQIAHTLMKYEIDGVIATNTTLSRVLVQDIPNGNESGGLSGRPVQSVSTEVIKLLHELLGQKIPIIGVGGINDLVSAREKINAGASLIQIYSGFIYQGPKLVRDLVRLI</sequence>
<reference evidence="13 14" key="1">
    <citation type="submission" date="2024-09" db="EMBL/GenBank/DDBJ databases">
        <authorList>
            <person name="Sun Q."/>
            <person name="Mori K."/>
        </authorList>
    </citation>
    <scope>NUCLEOTIDE SEQUENCE [LARGE SCALE GENOMIC DNA]</scope>
    <source>
        <strain evidence="13 14">CCM 8545</strain>
    </source>
</reference>
<comment type="function">
    <text evidence="1 11">Catalyzes the conversion of dihydroorotate to orotate with quinone as electron acceptor.</text>
</comment>
<dbReference type="Pfam" id="PF01180">
    <property type="entry name" value="DHO_dh"/>
    <property type="match status" value="1"/>
</dbReference>
<dbReference type="InterPro" id="IPR001295">
    <property type="entry name" value="Dihydroorotate_DH_CS"/>
</dbReference>
<comment type="subcellular location">
    <subcellularLocation>
        <location evidence="11">Cell membrane</location>
        <topology evidence="11">Peripheral membrane protein</topology>
    </subcellularLocation>
    <subcellularLocation>
        <location evidence="2">Membrane</location>
    </subcellularLocation>
</comment>
<feature type="binding site" evidence="11">
    <location>
        <position position="300"/>
    </location>
    <ligand>
        <name>FMN</name>
        <dbReference type="ChEBI" id="CHEBI:58210"/>
    </ligand>
</feature>
<name>A0ABV6CAW7_9GAMM</name>